<dbReference type="SUPFAM" id="SSF51905">
    <property type="entry name" value="FAD/NAD(P)-binding domain"/>
    <property type="match status" value="1"/>
</dbReference>
<gene>
    <name evidence="9" type="ORF">PHATRDRAFT_49644</name>
</gene>
<dbReference type="OrthoDB" id="655030at2759"/>
<dbReference type="GO" id="GO:0004502">
    <property type="term" value="F:kynurenine 3-monooxygenase activity"/>
    <property type="evidence" value="ECO:0007669"/>
    <property type="project" value="TreeGrafter"/>
</dbReference>
<dbReference type="GO" id="GO:0070189">
    <property type="term" value="P:kynurenine metabolic process"/>
    <property type="evidence" value="ECO:0007669"/>
    <property type="project" value="TreeGrafter"/>
</dbReference>
<dbReference type="STRING" id="556484.B7GBB4"/>
<keyword evidence="7" id="KW-0732">Signal</keyword>
<evidence type="ECO:0000256" key="3">
    <source>
        <dbReference type="ARBA" id="ARBA00022827"/>
    </source>
</evidence>
<evidence type="ECO:0000256" key="2">
    <source>
        <dbReference type="ARBA" id="ARBA00022630"/>
    </source>
</evidence>
<dbReference type="PANTHER" id="PTHR46028">
    <property type="entry name" value="KYNURENINE 3-MONOOXYGENASE"/>
    <property type="match status" value="1"/>
</dbReference>
<dbReference type="InParanoid" id="B7GBB4"/>
<protein>
    <recommendedName>
        <fullName evidence="8">FAD-binding domain-containing protein</fullName>
    </recommendedName>
</protein>
<dbReference type="KEGG" id="pti:PHATRDRAFT_49644"/>
<accession>B7GBB4</accession>
<dbReference type="HOGENOM" id="CLU_481060_0_0_1"/>
<keyword evidence="2" id="KW-0285">Flavoprotein</keyword>
<dbReference type="PRINTS" id="PR00420">
    <property type="entry name" value="RNGMNOXGNASE"/>
</dbReference>
<dbReference type="InterPro" id="IPR036188">
    <property type="entry name" value="FAD/NAD-bd_sf"/>
</dbReference>
<reference evidence="10" key="2">
    <citation type="submission" date="2008-08" db="EMBL/GenBank/DDBJ databases">
        <authorList>
            <consortium name="Diatom Consortium"/>
            <person name="Grigoriev I."/>
            <person name="Grimwood J."/>
            <person name="Kuo A."/>
            <person name="Otillar R.P."/>
            <person name="Salamov A."/>
            <person name="Detter J.C."/>
            <person name="Lindquist E."/>
            <person name="Shapiro H."/>
            <person name="Lucas S."/>
            <person name="Glavina del Rio T."/>
            <person name="Pitluck S."/>
            <person name="Rokhsar D."/>
            <person name="Bowler C."/>
        </authorList>
    </citation>
    <scope>GENOME REANNOTATION</scope>
    <source>
        <strain evidence="10">CCAP 1055/1</strain>
    </source>
</reference>
<proteinExistence type="predicted"/>
<organism evidence="9 10">
    <name type="scientific">Phaeodactylum tricornutum (strain CCAP 1055/1)</name>
    <dbReference type="NCBI Taxonomy" id="556484"/>
    <lineage>
        <taxon>Eukaryota</taxon>
        <taxon>Sar</taxon>
        <taxon>Stramenopiles</taxon>
        <taxon>Ochrophyta</taxon>
        <taxon>Bacillariophyta</taxon>
        <taxon>Bacillariophyceae</taxon>
        <taxon>Bacillariophycidae</taxon>
        <taxon>Naviculales</taxon>
        <taxon>Phaeodactylaceae</taxon>
        <taxon>Phaeodactylum</taxon>
    </lineage>
</organism>
<dbReference type="EMBL" id="CM000625">
    <property type="protein sequence ID" value="EEC44186.1"/>
    <property type="molecule type" value="Genomic_DNA"/>
</dbReference>
<feature type="domain" description="FAD-binding" evidence="8">
    <location>
        <begin position="77"/>
        <end position="420"/>
    </location>
</feature>
<evidence type="ECO:0000313" key="9">
    <source>
        <dbReference type="EMBL" id="EEC44186.1"/>
    </source>
</evidence>
<dbReference type="AlphaFoldDB" id="B7GBB4"/>
<evidence type="ECO:0000256" key="1">
    <source>
        <dbReference type="ARBA" id="ARBA00001974"/>
    </source>
</evidence>
<reference evidence="9 10" key="1">
    <citation type="journal article" date="2008" name="Nature">
        <title>The Phaeodactylum genome reveals the evolutionary history of diatom genomes.</title>
        <authorList>
            <person name="Bowler C."/>
            <person name="Allen A.E."/>
            <person name="Badger J.H."/>
            <person name="Grimwood J."/>
            <person name="Jabbari K."/>
            <person name="Kuo A."/>
            <person name="Maheswari U."/>
            <person name="Martens C."/>
            <person name="Maumus F."/>
            <person name="Otillar R.P."/>
            <person name="Rayko E."/>
            <person name="Salamov A."/>
            <person name="Vandepoele K."/>
            <person name="Beszteri B."/>
            <person name="Gruber A."/>
            <person name="Heijde M."/>
            <person name="Katinka M."/>
            <person name="Mock T."/>
            <person name="Valentin K."/>
            <person name="Verret F."/>
            <person name="Berges J.A."/>
            <person name="Brownlee C."/>
            <person name="Cadoret J.P."/>
            <person name="Chiovitti A."/>
            <person name="Choi C.J."/>
            <person name="Coesel S."/>
            <person name="De Martino A."/>
            <person name="Detter J.C."/>
            <person name="Durkin C."/>
            <person name="Falciatore A."/>
            <person name="Fournet J."/>
            <person name="Haruta M."/>
            <person name="Huysman M.J."/>
            <person name="Jenkins B.D."/>
            <person name="Jiroutova K."/>
            <person name="Jorgensen R.E."/>
            <person name="Joubert Y."/>
            <person name="Kaplan A."/>
            <person name="Kroger N."/>
            <person name="Kroth P.G."/>
            <person name="La Roche J."/>
            <person name="Lindquist E."/>
            <person name="Lommer M."/>
            <person name="Martin-Jezequel V."/>
            <person name="Lopez P.J."/>
            <person name="Lucas S."/>
            <person name="Mangogna M."/>
            <person name="McGinnis K."/>
            <person name="Medlin L.K."/>
            <person name="Montsant A."/>
            <person name="Oudot-Le Secq M.P."/>
            <person name="Napoli C."/>
            <person name="Obornik M."/>
            <person name="Parker M.S."/>
            <person name="Petit J.L."/>
            <person name="Porcel B.M."/>
            <person name="Poulsen N."/>
            <person name="Robison M."/>
            <person name="Rychlewski L."/>
            <person name="Rynearson T.A."/>
            <person name="Schmutz J."/>
            <person name="Shapiro H."/>
            <person name="Siaut M."/>
            <person name="Stanley M."/>
            <person name="Sussman M.R."/>
            <person name="Taylor A.R."/>
            <person name="Vardi A."/>
            <person name="von Dassow P."/>
            <person name="Vyverman W."/>
            <person name="Willis A."/>
            <person name="Wyrwicz L.S."/>
            <person name="Rokhsar D.S."/>
            <person name="Weissenbach J."/>
            <person name="Armbrust E.V."/>
            <person name="Green B.R."/>
            <person name="Van de Peer Y."/>
            <person name="Grigoriev I.V."/>
        </authorList>
    </citation>
    <scope>NUCLEOTIDE SEQUENCE [LARGE SCALE GENOMIC DNA]</scope>
    <source>
        <strain evidence="9 10">CCAP 1055/1</strain>
    </source>
</reference>
<evidence type="ECO:0000313" key="10">
    <source>
        <dbReference type="Proteomes" id="UP000000759"/>
    </source>
</evidence>
<dbReference type="GO" id="GO:0071949">
    <property type="term" value="F:FAD binding"/>
    <property type="evidence" value="ECO:0007669"/>
    <property type="project" value="InterPro"/>
</dbReference>
<keyword evidence="4" id="KW-0521">NADP</keyword>
<dbReference type="Gene3D" id="3.50.50.60">
    <property type="entry name" value="FAD/NAD(P)-binding domain"/>
    <property type="match status" value="1"/>
</dbReference>
<sequence length="516" mass="56309">MMVSGSTFLSIFVAFAAKDCFGSNHCRSPALWSVDAFITSNRMVPLNSQPAAKSMLKELYLASRKLESSDTPLDDLNIAIIGAGPSGLLLAHKVARLGAKVKIFEARSRPQPDSLEQGRAYALGVGIRGRTAIQAVDDGLWNVVEQAGFGSQRFQLHAGPLKMTLRDEQDNVQKSVLLYQTDLCRVLAEELESCYNETHVTLAYSSNVVGVDLDTKQVKIRGLDSIEKETHFDLIVGCDGVNSIVRQELVDFCPAFKSARTALPGVFKVVQLSAMPPALDPTAVALILPKAGGVTAFVEPTINNTCCILFAGRNETDPLLISKDETELFETMQSRFPILKGANFKSVAIQMAAIEKPSQASSIVCNMYHFNGTVALLGDAAHATGGVSGQGVNSALCDSVALGESLRDNFEHWNKEQSLQNALLDYSRKQVPEGRALYDLSFGPTPQGVLQRVKLMLKNALDFIFQGRFGIGDVPLQTLLTTSTRSFADIRRDREAIYCEPFPTQEEWNNKLIGKQ</sequence>
<evidence type="ECO:0000259" key="8">
    <source>
        <dbReference type="Pfam" id="PF01494"/>
    </source>
</evidence>
<evidence type="ECO:0000256" key="5">
    <source>
        <dbReference type="ARBA" id="ARBA00023002"/>
    </source>
</evidence>
<feature type="signal peptide" evidence="7">
    <location>
        <begin position="1"/>
        <end position="22"/>
    </location>
</feature>
<keyword evidence="6" id="KW-0503">Monooxygenase</keyword>
<dbReference type="PaxDb" id="2850-Phatr49644"/>
<evidence type="ECO:0000256" key="6">
    <source>
        <dbReference type="ARBA" id="ARBA00023033"/>
    </source>
</evidence>
<evidence type="ECO:0000256" key="4">
    <source>
        <dbReference type="ARBA" id="ARBA00022857"/>
    </source>
</evidence>
<dbReference type="InterPro" id="IPR002938">
    <property type="entry name" value="FAD-bd"/>
</dbReference>
<dbReference type="Pfam" id="PF01494">
    <property type="entry name" value="FAD_binding_3"/>
    <property type="match status" value="1"/>
</dbReference>
<dbReference type="Proteomes" id="UP000000759">
    <property type="component" value="Chromosome 23"/>
</dbReference>
<dbReference type="RefSeq" id="XP_002184437.1">
    <property type="nucleotide sequence ID" value="XM_002184401.1"/>
</dbReference>
<feature type="chain" id="PRO_5002853182" description="FAD-binding domain-containing protein" evidence="7">
    <location>
        <begin position="23"/>
        <end position="516"/>
    </location>
</feature>
<name>B7GBB4_PHATC</name>
<comment type="cofactor">
    <cofactor evidence="1">
        <name>FAD</name>
        <dbReference type="ChEBI" id="CHEBI:57692"/>
    </cofactor>
</comment>
<keyword evidence="5" id="KW-0560">Oxidoreductase</keyword>
<dbReference type="OMA" id="GYECERF"/>
<dbReference type="eggNOG" id="KOG2614">
    <property type="taxonomic scope" value="Eukaryota"/>
</dbReference>
<dbReference type="GeneID" id="7198217"/>
<keyword evidence="3" id="KW-0274">FAD</keyword>
<keyword evidence="10" id="KW-1185">Reference proteome</keyword>
<evidence type="ECO:0000256" key="7">
    <source>
        <dbReference type="SAM" id="SignalP"/>
    </source>
</evidence>
<dbReference type="PANTHER" id="PTHR46028:SF2">
    <property type="entry name" value="KYNURENINE 3-MONOOXYGENASE"/>
    <property type="match status" value="1"/>
</dbReference>